<accession>A0A6J4V4Y7</accession>
<sequence>MTRATGVRMGRPGVAARAATIGRHHPPATAALPGTRRRRTVVGTRGAAQSAWVRAESPHRSGRSGSGERPRWRGTPILRRRGGGAGGWRRMGSEGGGRRGSGGPSRSLPLSTGHRERGWE</sequence>
<protein>
    <submittedName>
        <fullName evidence="2">Uncharacterized protein</fullName>
    </submittedName>
</protein>
<dbReference type="EMBL" id="CADCWF010000194">
    <property type="protein sequence ID" value="CAA9564864.1"/>
    <property type="molecule type" value="Genomic_DNA"/>
</dbReference>
<organism evidence="2">
    <name type="scientific">uncultured Thermomicrobiales bacterium</name>
    <dbReference type="NCBI Taxonomy" id="1645740"/>
    <lineage>
        <taxon>Bacteria</taxon>
        <taxon>Pseudomonadati</taxon>
        <taxon>Thermomicrobiota</taxon>
        <taxon>Thermomicrobia</taxon>
        <taxon>Thermomicrobiales</taxon>
        <taxon>environmental samples</taxon>
    </lineage>
</organism>
<evidence type="ECO:0000256" key="1">
    <source>
        <dbReference type="SAM" id="MobiDB-lite"/>
    </source>
</evidence>
<dbReference type="AlphaFoldDB" id="A0A6J4V4Y7"/>
<gene>
    <name evidence="2" type="ORF">AVDCRST_MAG59-2925</name>
</gene>
<proteinExistence type="predicted"/>
<feature type="region of interest" description="Disordered" evidence="1">
    <location>
        <begin position="1"/>
        <end position="120"/>
    </location>
</feature>
<reference evidence="2" key="1">
    <citation type="submission" date="2020-02" db="EMBL/GenBank/DDBJ databases">
        <authorList>
            <person name="Meier V. D."/>
        </authorList>
    </citation>
    <scope>NUCLEOTIDE SEQUENCE</scope>
    <source>
        <strain evidence="2">AVDCRST_MAG59</strain>
    </source>
</reference>
<evidence type="ECO:0000313" key="2">
    <source>
        <dbReference type="EMBL" id="CAA9564864.1"/>
    </source>
</evidence>
<name>A0A6J4V4Y7_9BACT</name>
<feature type="compositionally biased region" description="Gly residues" evidence="1">
    <location>
        <begin position="83"/>
        <end position="103"/>
    </location>
</feature>